<dbReference type="RefSeq" id="WP_149813101.1">
    <property type="nucleotide sequence ID" value="NZ_VUKA01000008.1"/>
</dbReference>
<dbReference type="InterPro" id="IPR004564">
    <property type="entry name" value="OM_lipoprot_carrier_LolA-like"/>
</dbReference>
<dbReference type="Pfam" id="PF03548">
    <property type="entry name" value="LolA"/>
    <property type="match status" value="1"/>
</dbReference>
<sequence>MLRRTLLTILPVLALPLLLPARAGAQSPRGATASGPVPPREQGPLLARAEAYLNGITTLKARFLQLAQNGGSAEGTAFIARPGRMRFEYDPPEPLLLVASDNQFLYYDRELKQPSVVPVGSTPLGLLLRREIRFGGDVEVMEVTRNGGFLGITLRRRDNPAEGQLTLVFSEQPMELRQWLVVDGQGRQTRVTLSTIETGMPLERRLFTFNDPRFFEEERNR</sequence>
<evidence type="ECO:0000256" key="1">
    <source>
        <dbReference type="ARBA" id="ARBA00022729"/>
    </source>
</evidence>
<dbReference type="InterPro" id="IPR029046">
    <property type="entry name" value="LolA/LolB/LppX"/>
</dbReference>
<dbReference type="Proteomes" id="UP000322110">
    <property type="component" value="Unassembled WGS sequence"/>
</dbReference>
<dbReference type="CDD" id="cd16325">
    <property type="entry name" value="LolA"/>
    <property type="match status" value="1"/>
</dbReference>
<feature type="signal peptide" evidence="2">
    <location>
        <begin position="1"/>
        <end position="25"/>
    </location>
</feature>
<gene>
    <name evidence="3" type="ORF">F0Q34_15300</name>
</gene>
<protein>
    <submittedName>
        <fullName evidence="3">Outer membrane lipoprotein carrier protein LolA</fullName>
    </submittedName>
</protein>
<keyword evidence="4" id="KW-1185">Reference proteome</keyword>
<dbReference type="PANTHER" id="PTHR35869:SF1">
    <property type="entry name" value="OUTER-MEMBRANE LIPOPROTEIN CARRIER PROTEIN"/>
    <property type="match status" value="1"/>
</dbReference>
<dbReference type="Gene3D" id="2.50.20.10">
    <property type="entry name" value="Lipoprotein localisation LolA/LolB/LppX"/>
    <property type="match status" value="1"/>
</dbReference>
<accession>A0A5B2TE72</accession>
<evidence type="ECO:0000256" key="2">
    <source>
        <dbReference type="SAM" id="SignalP"/>
    </source>
</evidence>
<feature type="chain" id="PRO_5022763316" evidence="2">
    <location>
        <begin position="26"/>
        <end position="221"/>
    </location>
</feature>
<organism evidence="3 4">
    <name type="scientific">Teichococcus oryzae</name>
    <dbReference type="NCBI Taxonomy" id="1608942"/>
    <lineage>
        <taxon>Bacteria</taxon>
        <taxon>Pseudomonadati</taxon>
        <taxon>Pseudomonadota</taxon>
        <taxon>Alphaproteobacteria</taxon>
        <taxon>Acetobacterales</taxon>
        <taxon>Roseomonadaceae</taxon>
        <taxon>Roseomonas</taxon>
    </lineage>
</organism>
<comment type="caution">
    <text evidence="3">The sequence shown here is derived from an EMBL/GenBank/DDBJ whole genome shotgun (WGS) entry which is preliminary data.</text>
</comment>
<dbReference type="EMBL" id="VUKA01000008">
    <property type="protein sequence ID" value="KAA2212404.1"/>
    <property type="molecule type" value="Genomic_DNA"/>
</dbReference>
<proteinExistence type="predicted"/>
<evidence type="ECO:0000313" key="4">
    <source>
        <dbReference type="Proteomes" id="UP000322110"/>
    </source>
</evidence>
<dbReference type="OrthoDB" id="9800501at2"/>
<dbReference type="SUPFAM" id="SSF89392">
    <property type="entry name" value="Prokaryotic lipoproteins and lipoprotein localization factors"/>
    <property type="match status" value="1"/>
</dbReference>
<name>A0A5B2TE72_9PROT</name>
<keyword evidence="1 2" id="KW-0732">Signal</keyword>
<keyword evidence="3" id="KW-0449">Lipoprotein</keyword>
<evidence type="ECO:0000313" key="3">
    <source>
        <dbReference type="EMBL" id="KAA2212404.1"/>
    </source>
</evidence>
<reference evidence="3 4" key="1">
    <citation type="journal article" date="2015" name="Int. J. Syst. Evol. Microbiol.">
        <title>Roseomonas oryzae sp. nov., isolated from paddy rhizosphere soil.</title>
        <authorList>
            <person name="Ramaprasad E.V."/>
            <person name="Sasikala Ch."/>
            <person name="Ramana Ch.V."/>
        </authorList>
    </citation>
    <scope>NUCLEOTIDE SEQUENCE [LARGE SCALE GENOMIC DNA]</scope>
    <source>
        <strain evidence="3 4">KCTC 42542</strain>
    </source>
</reference>
<dbReference type="AlphaFoldDB" id="A0A5B2TE72"/>
<dbReference type="PANTHER" id="PTHR35869">
    <property type="entry name" value="OUTER-MEMBRANE LIPOPROTEIN CARRIER PROTEIN"/>
    <property type="match status" value="1"/>
</dbReference>